<evidence type="ECO:0000313" key="1">
    <source>
        <dbReference type="Proteomes" id="UP000046395"/>
    </source>
</evidence>
<organism evidence="1 2">
    <name type="scientific">Trichuris muris</name>
    <name type="common">Mouse whipworm</name>
    <dbReference type="NCBI Taxonomy" id="70415"/>
    <lineage>
        <taxon>Eukaryota</taxon>
        <taxon>Metazoa</taxon>
        <taxon>Ecdysozoa</taxon>
        <taxon>Nematoda</taxon>
        <taxon>Enoplea</taxon>
        <taxon>Dorylaimia</taxon>
        <taxon>Trichinellida</taxon>
        <taxon>Trichuridae</taxon>
        <taxon>Trichuris</taxon>
    </lineage>
</organism>
<evidence type="ECO:0000313" key="2">
    <source>
        <dbReference type="WBParaSite" id="TMUE_3000012617.1"/>
    </source>
</evidence>
<protein>
    <submittedName>
        <fullName evidence="2">Uncharacterized protein</fullName>
    </submittedName>
</protein>
<proteinExistence type="predicted"/>
<name>A0A5S6R0D0_TRIMR</name>
<dbReference type="WBParaSite" id="TMUE_3000012617.1">
    <property type="protein sequence ID" value="TMUE_3000012617.1"/>
    <property type="gene ID" value="WBGene00301625"/>
</dbReference>
<reference evidence="2" key="1">
    <citation type="submission" date="2019-12" db="UniProtKB">
        <authorList>
            <consortium name="WormBaseParasite"/>
        </authorList>
    </citation>
    <scope>IDENTIFICATION</scope>
</reference>
<dbReference type="Proteomes" id="UP000046395">
    <property type="component" value="Unassembled WGS sequence"/>
</dbReference>
<dbReference type="PANTHER" id="PTHR46903">
    <property type="entry name" value="C2H2-TYPE DOMAIN-CONTAINING PROTEIN"/>
    <property type="match status" value="1"/>
</dbReference>
<dbReference type="AlphaFoldDB" id="A0A5S6R0D0"/>
<sequence>MEPYDGTASNWFGWIDLFKALIHDTAMSPGEKLAVLHSSLTGDCRDLVYPLGGGEEAYKEALRCPKASCGRRDVIRAAHLQALDKLDPGKSPSQLKRFTERPASVSHVATLCEKRKLPVVLSTILKLSSFFKLSTLVFILSSGSPRSARSDVYSNGVANITRVRKNLWRFFSAQGLFLWRMRRSVSASNRTVDSNK</sequence>
<dbReference type="PANTHER" id="PTHR46903:SF1">
    <property type="entry name" value="CCHC-TYPE DOMAIN-CONTAINING PROTEIN"/>
    <property type="match status" value="1"/>
</dbReference>
<dbReference type="Pfam" id="PF03564">
    <property type="entry name" value="DUF1759"/>
    <property type="match status" value="1"/>
</dbReference>
<dbReference type="InterPro" id="IPR005312">
    <property type="entry name" value="DUF1759"/>
</dbReference>
<accession>A0A5S6R0D0</accession>
<keyword evidence="1" id="KW-1185">Reference proteome</keyword>
<dbReference type="STRING" id="70415.A0A5S6R0D0"/>